<proteinExistence type="predicted"/>
<accession>A0A0F9J9S0</accession>
<name>A0A0F9J9S0_9ZZZZ</name>
<evidence type="ECO:0000256" key="1">
    <source>
        <dbReference type="SAM" id="Phobius"/>
    </source>
</evidence>
<dbReference type="EMBL" id="LAZR01011970">
    <property type="protein sequence ID" value="KKM50001.1"/>
    <property type="molecule type" value="Genomic_DNA"/>
</dbReference>
<evidence type="ECO:0000313" key="2">
    <source>
        <dbReference type="EMBL" id="KKM50001.1"/>
    </source>
</evidence>
<feature type="transmembrane region" description="Helical" evidence="1">
    <location>
        <begin position="471"/>
        <end position="495"/>
    </location>
</feature>
<comment type="caution">
    <text evidence="2">The sequence shown here is derived from an EMBL/GenBank/DDBJ whole genome shotgun (WGS) entry which is preliminary data.</text>
</comment>
<protein>
    <submittedName>
        <fullName evidence="2">Uncharacterized protein</fullName>
    </submittedName>
</protein>
<gene>
    <name evidence="2" type="ORF">LCGC14_1556510</name>
</gene>
<reference evidence="2" key="1">
    <citation type="journal article" date="2015" name="Nature">
        <title>Complex archaea that bridge the gap between prokaryotes and eukaryotes.</title>
        <authorList>
            <person name="Spang A."/>
            <person name="Saw J.H."/>
            <person name="Jorgensen S.L."/>
            <person name="Zaremba-Niedzwiedzka K."/>
            <person name="Martijn J."/>
            <person name="Lind A.E."/>
            <person name="van Eijk R."/>
            <person name="Schleper C."/>
            <person name="Guy L."/>
            <person name="Ettema T.J."/>
        </authorList>
    </citation>
    <scope>NUCLEOTIDE SEQUENCE</scope>
</reference>
<keyword evidence="1" id="KW-1133">Transmembrane helix</keyword>
<keyword evidence="1" id="KW-0812">Transmembrane</keyword>
<dbReference type="AlphaFoldDB" id="A0A0F9J9S0"/>
<organism evidence="2">
    <name type="scientific">marine sediment metagenome</name>
    <dbReference type="NCBI Taxonomy" id="412755"/>
    <lineage>
        <taxon>unclassified sequences</taxon>
        <taxon>metagenomes</taxon>
        <taxon>ecological metagenomes</taxon>
    </lineage>
</organism>
<keyword evidence="1" id="KW-0472">Membrane</keyword>
<sequence>MRYMSFKNGKVSIEEKSRFNESYSNNLEGAIKRLTTLFSQDYFGQDPDLKNHRVLVWHLKPTSEGEDYLFYVLSCFGFHKVHEDSEHCTLKYSFKINLILFILIQRNKEKYIITSHFEEGSYHQKVRNLISTSVLSELQRLLKREFPHIPVYMTYSSKSEEYLPKKDITLENSKNLDKFNHDLTNHFSKALESAVSVAKKDSIKKKEIINRESMIQLIYDQITKDLNRDLIHISFTEKLDFFVHRNIDNALDIVKQTYLQSNLASKQPRKIPPVFLASKYLERKGNEDVAVDYSYFNNKPQRITSPPRMNKYRKKIVEKNLKKAPSKGGRADKAYTESIRTYIYDFCGTTLTNILKQQYLSASTTKDRLFRAFKRLLKTVSSNFKVVYEEVMNDFVRERFSLEYKRISERLHGILEANKTSIFTQWSNDHHFTSLLFCASNIIFIIVMFYIGMFSGESPQDPISTFTKDPLFYFITAFIIVLSLRSACWIIVNIVKYRQNVKKL</sequence>
<feature type="transmembrane region" description="Helical" evidence="1">
    <location>
        <begin position="432"/>
        <end position="451"/>
    </location>
</feature>